<dbReference type="KEGG" id="cthr:CTHT_0042050"/>
<keyword evidence="2" id="KW-0812">Transmembrane</keyword>
<protein>
    <submittedName>
        <fullName evidence="4">Uncharacterized protein</fullName>
    </submittedName>
</protein>
<evidence type="ECO:0000256" key="3">
    <source>
        <dbReference type="SAM" id="SignalP"/>
    </source>
</evidence>
<keyword evidence="2" id="KW-1133">Transmembrane helix</keyword>
<feature type="region of interest" description="Disordered" evidence="1">
    <location>
        <begin position="390"/>
        <end position="427"/>
    </location>
</feature>
<gene>
    <name evidence="4" type="ORF">CTHT_0042050</name>
</gene>
<feature type="compositionally biased region" description="Low complexity" evidence="1">
    <location>
        <begin position="390"/>
        <end position="400"/>
    </location>
</feature>
<feature type="transmembrane region" description="Helical" evidence="2">
    <location>
        <begin position="264"/>
        <end position="286"/>
    </location>
</feature>
<evidence type="ECO:0000313" key="4">
    <source>
        <dbReference type="EMBL" id="EGS19723.1"/>
    </source>
</evidence>
<evidence type="ECO:0000256" key="2">
    <source>
        <dbReference type="SAM" id="Phobius"/>
    </source>
</evidence>
<sequence length="427" mass="44773">MKRKAFGILLLLRALLGAATAGMAPRQTLMRPVEPTGTLAQARNPNVNALELVTADTPWGFVPAFTGSPALAHANIDDGHERDHTDTCGIIQTSGLHRSGDSATITTSRWVYINCVGPDDMFCANDGVGFMGCCHQRDADGPSSTCTNVPTMCLDRDASLRGACEDQGQRTTCCKFTDRPYCRTFMYPTETTSGTTVTTSMFLMLGCFAEGGVMTMYPPVRPSATTPPNATIATTSQDIGTETLGAPSPSESTYVSGPTPIGTIIGSIFGAIAFLAFIGCCIWFMVYKSRRGQQATAQHCALEPQVRGGNHQSREGTQDTARFPDNATPSPGHDGPVPSPVLIGLGRMPLSGSQPSSLAGSDPASPQICSDRHGHLASTMSAPMVTAVPAESSAAAAARSGVPTLPELPAHSPLPPIGHPKRPAELE</sequence>
<dbReference type="RefSeq" id="XP_006694608.1">
    <property type="nucleotide sequence ID" value="XM_006694545.1"/>
</dbReference>
<accession>G0SAF1</accession>
<feature type="region of interest" description="Disordered" evidence="1">
    <location>
        <begin position="306"/>
        <end position="372"/>
    </location>
</feature>
<keyword evidence="3" id="KW-0732">Signal</keyword>
<keyword evidence="5" id="KW-1185">Reference proteome</keyword>
<proteinExistence type="predicted"/>
<keyword evidence="2" id="KW-0472">Membrane</keyword>
<reference evidence="4 5" key="1">
    <citation type="journal article" date="2011" name="Cell">
        <title>Insight into structure and assembly of the nuclear pore complex by utilizing the genome of a eukaryotic thermophile.</title>
        <authorList>
            <person name="Amlacher S."/>
            <person name="Sarges P."/>
            <person name="Flemming D."/>
            <person name="van Noort V."/>
            <person name="Kunze R."/>
            <person name="Devos D.P."/>
            <person name="Arumugam M."/>
            <person name="Bork P."/>
            <person name="Hurt E."/>
        </authorList>
    </citation>
    <scope>NUCLEOTIDE SEQUENCE [LARGE SCALE GENOMIC DNA]</scope>
    <source>
        <strain evidence="5">DSM 1495 / CBS 144.50 / IMI 039719</strain>
    </source>
</reference>
<evidence type="ECO:0000256" key="1">
    <source>
        <dbReference type="SAM" id="MobiDB-lite"/>
    </source>
</evidence>
<dbReference type="EMBL" id="GL988043">
    <property type="protein sequence ID" value="EGS19723.1"/>
    <property type="molecule type" value="Genomic_DNA"/>
</dbReference>
<name>G0SAF1_CHATD</name>
<dbReference type="AlphaFoldDB" id="G0SAF1"/>
<dbReference type="GeneID" id="18258243"/>
<evidence type="ECO:0000313" key="5">
    <source>
        <dbReference type="Proteomes" id="UP000008066"/>
    </source>
</evidence>
<organism evidence="5">
    <name type="scientific">Chaetomium thermophilum (strain DSM 1495 / CBS 144.50 / IMI 039719)</name>
    <name type="common">Thermochaetoides thermophila</name>
    <dbReference type="NCBI Taxonomy" id="759272"/>
    <lineage>
        <taxon>Eukaryota</taxon>
        <taxon>Fungi</taxon>
        <taxon>Dikarya</taxon>
        <taxon>Ascomycota</taxon>
        <taxon>Pezizomycotina</taxon>
        <taxon>Sordariomycetes</taxon>
        <taxon>Sordariomycetidae</taxon>
        <taxon>Sordariales</taxon>
        <taxon>Chaetomiaceae</taxon>
        <taxon>Thermochaetoides</taxon>
    </lineage>
</organism>
<dbReference type="HOGENOM" id="CLU_642496_0_0_1"/>
<feature type="chain" id="PRO_5003409436" evidence="3">
    <location>
        <begin position="22"/>
        <end position="427"/>
    </location>
</feature>
<dbReference type="Proteomes" id="UP000008066">
    <property type="component" value="Unassembled WGS sequence"/>
</dbReference>
<feature type="signal peptide" evidence="3">
    <location>
        <begin position="1"/>
        <end position="21"/>
    </location>
</feature>